<name>A0A834HSY2_RHYFE</name>
<gene>
    <name evidence="1" type="ORF">GWI33_020149</name>
</gene>
<dbReference type="AlphaFoldDB" id="A0A834HSY2"/>
<organism evidence="1 2">
    <name type="scientific">Rhynchophorus ferrugineus</name>
    <name type="common">Red palm weevil</name>
    <name type="synonym">Curculio ferrugineus</name>
    <dbReference type="NCBI Taxonomy" id="354439"/>
    <lineage>
        <taxon>Eukaryota</taxon>
        <taxon>Metazoa</taxon>
        <taxon>Ecdysozoa</taxon>
        <taxon>Arthropoda</taxon>
        <taxon>Hexapoda</taxon>
        <taxon>Insecta</taxon>
        <taxon>Pterygota</taxon>
        <taxon>Neoptera</taxon>
        <taxon>Endopterygota</taxon>
        <taxon>Coleoptera</taxon>
        <taxon>Polyphaga</taxon>
        <taxon>Cucujiformia</taxon>
        <taxon>Curculionidae</taxon>
        <taxon>Dryophthorinae</taxon>
        <taxon>Rhynchophorus</taxon>
    </lineage>
</organism>
<evidence type="ECO:0000313" key="2">
    <source>
        <dbReference type="Proteomes" id="UP000625711"/>
    </source>
</evidence>
<evidence type="ECO:0000313" key="1">
    <source>
        <dbReference type="EMBL" id="KAF7266524.1"/>
    </source>
</evidence>
<sequence>MDDFTVDWIENRNFFHVNMSIYDVDLLERTDEVGHPPKTTNLHWVRGKLINVLGFLPRLLHANLRSKTANTSSLDVQLIADRHFPPRSTAGDLTVSSAN</sequence>
<protein>
    <submittedName>
        <fullName evidence="1">Uncharacterized protein</fullName>
    </submittedName>
</protein>
<comment type="caution">
    <text evidence="1">The sequence shown here is derived from an EMBL/GenBank/DDBJ whole genome shotgun (WGS) entry which is preliminary data.</text>
</comment>
<dbReference type="Proteomes" id="UP000625711">
    <property type="component" value="Unassembled WGS sequence"/>
</dbReference>
<keyword evidence="2" id="KW-1185">Reference proteome</keyword>
<dbReference type="EMBL" id="JAACXV010014528">
    <property type="protein sequence ID" value="KAF7266524.1"/>
    <property type="molecule type" value="Genomic_DNA"/>
</dbReference>
<accession>A0A834HSY2</accession>
<reference evidence="1" key="1">
    <citation type="submission" date="2020-08" db="EMBL/GenBank/DDBJ databases">
        <title>Genome sequencing and assembly of the red palm weevil Rhynchophorus ferrugineus.</title>
        <authorList>
            <person name="Dias G.B."/>
            <person name="Bergman C.M."/>
            <person name="Manee M."/>
        </authorList>
    </citation>
    <scope>NUCLEOTIDE SEQUENCE</scope>
    <source>
        <strain evidence="1">AA-2017</strain>
        <tissue evidence="1">Whole larva</tissue>
    </source>
</reference>
<proteinExistence type="predicted"/>